<proteinExistence type="predicted"/>
<keyword evidence="2" id="KW-1185">Reference proteome</keyword>
<evidence type="ECO:0000313" key="2">
    <source>
        <dbReference type="Proteomes" id="UP001497535"/>
    </source>
</evidence>
<sequence length="130" mass="15266">MALRLLGRAPTWACPLPQLSHLRFHAFAQPITPTFSSIIFFFFILFSLFFNTIINFFLFFFSKKYFPNFRLILFFAHFHLVNTFFPKFFANALLEKNKKKVLCMGQRVASNQATPSRWPSLSLCTQLLVK</sequence>
<dbReference type="Proteomes" id="UP001497535">
    <property type="component" value="Unassembled WGS sequence"/>
</dbReference>
<dbReference type="EMBL" id="CAVMJV010000006">
    <property type="protein sequence ID" value="CAK5032585.1"/>
    <property type="molecule type" value="Genomic_DNA"/>
</dbReference>
<comment type="caution">
    <text evidence="1">The sequence shown here is derived from an EMBL/GenBank/DDBJ whole genome shotgun (WGS) entry which is preliminary data.</text>
</comment>
<accession>A0ACB0Y659</accession>
<gene>
    <name evidence="1" type="ORF">MENTE1834_LOCUS7879</name>
</gene>
<name>A0ACB0Y659_MELEN</name>
<reference evidence="1" key="1">
    <citation type="submission" date="2023-11" db="EMBL/GenBank/DDBJ databases">
        <authorList>
            <person name="Poullet M."/>
        </authorList>
    </citation>
    <scope>NUCLEOTIDE SEQUENCE</scope>
    <source>
        <strain evidence="1">E1834</strain>
    </source>
</reference>
<protein>
    <submittedName>
        <fullName evidence="1">Uncharacterized protein</fullName>
    </submittedName>
</protein>
<evidence type="ECO:0000313" key="1">
    <source>
        <dbReference type="EMBL" id="CAK5032585.1"/>
    </source>
</evidence>
<organism evidence="1 2">
    <name type="scientific">Meloidogyne enterolobii</name>
    <name type="common">Root-knot nematode worm</name>
    <name type="synonym">Meloidogyne mayaguensis</name>
    <dbReference type="NCBI Taxonomy" id="390850"/>
    <lineage>
        <taxon>Eukaryota</taxon>
        <taxon>Metazoa</taxon>
        <taxon>Ecdysozoa</taxon>
        <taxon>Nematoda</taxon>
        <taxon>Chromadorea</taxon>
        <taxon>Rhabditida</taxon>
        <taxon>Tylenchina</taxon>
        <taxon>Tylenchomorpha</taxon>
        <taxon>Tylenchoidea</taxon>
        <taxon>Meloidogynidae</taxon>
        <taxon>Meloidogyninae</taxon>
        <taxon>Meloidogyne</taxon>
    </lineage>
</organism>